<dbReference type="PANTHER" id="PTHR31642">
    <property type="entry name" value="TRICHOTHECENE 3-O-ACETYLTRANSFERASE"/>
    <property type="match status" value="1"/>
</dbReference>
<comment type="caution">
    <text evidence="2">The sequence shown here is derived from an EMBL/GenBank/DDBJ whole genome shotgun (WGS) entry which is preliminary data.</text>
</comment>
<keyword evidence="3" id="KW-1185">Reference proteome</keyword>
<dbReference type="EMBL" id="JBEAFC010000007">
    <property type="protein sequence ID" value="KAL1548116.1"/>
    <property type="molecule type" value="Genomic_DNA"/>
</dbReference>
<dbReference type="PANTHER" id="PTHR31642:SF115">
    <property type="entry name" value="PROTEIN ECERIFERUM 26-LIKE"/>
    <property type="match status" value="1"/>
</dbReference>
<dbReference type="AlphaFoldDB" id="A0ABD1GVE4"/>
<comment type="similarity">
    <text evidence="1">Belongs to the plant acyltransferase family.</text>
</comment>
<evidence type="ECO:0000313" key="3">
    <source>
        <dbReference type="Proteomes" id="UP001567538"/>
    </source>
</evidence>
<dbReference type="Pfam" id="PF02458">
    <property type="entry name" value="Transferase"/>
    <property type="match status" value="1"/>
</dbReference>
<dbReference type="InterPro" id="IPR023213">
    <property type="entry name" value="CAT-like_dom_sf"/>
</dbReference>
<evidence type="ECO:0000256" key="1">
    <source>
        <dbReference type="ARBA" id="ARBA00009861"/>
    </source>
</evidence>
<dbReference type="InterPro" id="IPR050317">
    <property type="entry name" value="Plant_Fungal_Acyltransferase"/>
</dbReference>
<organism evidence="2 3">
    <name type="scientific">Salvia divinorum</name>
    <name type="common">Maria pastora</name>
    <name type="synonym">Diviner's sage</name>
    <dbReference type="NCBI Taxonomy" id="28513"/>
    <lineage>
        <taxon>Eukaryota</taxon>
        <taxon>Viridiplantae</taxon>
        <taxon>Streptophyta</taxon>
        <taxon>Embryophyta</taxon>
        <taxon>Tracheophyta</taxon>
        <taxon>Spermatophyta</taxon>
        <taxon>Magnoliopsida</taxon>
        <taxon>eudicotyledons</taxon>
        <taxon>Gunneridae</taxon>
        <taxon>Pentapetalae</taxon>
        <taxon>asterids</taxon>
        <taxon>lamiids</taxon>
        <taxon>Lamiales</taxon>
        <taxon>Lamiaceae</taxon>
        <taxon>Nepetoideae</taxon>
        <taxon>Mentheae</taxon>
        <taxon>Salviinae</taxon>
        <taxon>Salvia</taxon>
        <taxon>Salvia subgen. Calosphace</taxon>
    </lineage>
</organism>
<evidence type="ECO:0000313" key="2">
    <source>
        <dbReference type="EMBL" id="KAL1548116.1"/>
    </source>
</evidence>
<proteinExistence type="inferred from homology"/>
<protein>
    <submittedName>
        <fullName evidence="2">Protein ECERIFERUM 26-like</fullName>
    </submittedName>
</protein>
<accession>A0ABD1GVE4</accession>
<reference evidence="2 3" key="1">
    <citation type="submission" date="2024-06" db="EMBL/GenBank/DDBJ databases">
        <title>A chromosome level genome sequence of Diviner's sage (Salvia divinorum).</title>
        <authorList>
            <person name="Ford S.A."/>
            <person name="Ro D.-K."/>
            <person name="Ness R.W."/>
            <person name="Phillips M.A."/>
        </authorList>
    </citation>
    <scope>NUCLEOTIDE SEQUENCE [LARGE SCALE GENOMIC DNA]</scope>
    <source>
        <strain evidence="2">SAF-2024a</strain>
        <tissue evidence="2">Leaf</tissue>
    </source>
</reference>
<dbReference type="Gene3D" id="3.30.559.10">
    <property type="entry name" value="Chloramphenicol acetyltransferase-like domain"/>
    <property type="match status" value="2"/>
</dbReference>
<name>A0ABD1GVE4_SALDI</name>
<gene>
    <name evidence="2" type="ORF">AAHA92_16391</name>
</gene>
<sequence>MVSSPMSEGLIYDKKLSSVGPAYATDPDLVYEPRNLDLAMKLHFLRGIYYFERQAFEGLTILAIKEPMFDWLNKYPVTSGRFRRAESGRAYIKCNDCGVRFLEAKCDKTLEEWLEIRDASLEKLLVSNQIIGPELGFSPLIFIQLTKFKCGGTSLGLSWAHVLGDAFSAAEFLSMLGRLVAGQDLGPPFDLAQSLTKSVISHDPPKVAEDPIAVKRVEPVGDNWLTPTKFKVEPFYFDVTATHLAHLQSKVGPKFGPFEAISAIIWKCIAKIRGKEMESNVVTICKKSEEGNKVYGMLGNTQVVSVVKADFPIVDAEPSVLAKLMREEAFDMRDKIDEAMARENGVVDYVIYGANMTFVNLEDAKFYDFEYRGQKPVRVSYWVDGVGDEGAVLVLPGTNEGGGGRAVVAILPEEEIVRFEAELKRERLIA</sequence>
<dbReference type="Proteomes" id="UP001567538">
    <property type="component" value="Unassembled WGS sequence"/>
</dbReference>